<name>A0A846Y1Z5_9NOCA</name>
<dbReference type="SUPFAM" id="SSF52777">
    <property type="entry name" value="CoA-dependent acyltransferases"/>
    <property type="match status" value="2"/>
</dbReference>
<dbReference type="Gene3D" id="3.40.50.12780">
    <property type="entry name" value="N-terminal domain of ligase-like"/>
    <property type="match status" value="1"/>
</dbReference>
<dbReference type="GO" id="GO:0005737">
    <property type="term" value="C:cytoplasm"/>
    <property type="evidence" value="ECO:0007669"/>
    <property type="project" value="TreeGrafter"/>
</dbReference>
<dbReference type="GO" id="GO:0043041">
    <property type="term" value="P:amino acid activation for nonribosomal peptide biosynthetic process"/>
    <property type="evidence" value="ECO:0007669"/>
    <property type="project" value="TreeGrafter"/>
</dbReference>
<dbReference type="Proteomes" id="UP000565711">
    <property type="component" value="Unassembled WGS sequence"/>
</dbReference>
<dbReference type="GO" id="GO:0044550">
    <property type="term" value="P:secondary metabolite biosynthetic process"/>
    <property type="evidence" value="ECO:0007669"/>
    <property type="project" value="TreeGrafter"/>
</dbReference>
<comment type="caution">
    <text evidence="4">The sequence shown here is derived from an EMBL/GenBank/DDBJ whole genome shotgun (WGS) entry which is preliminary data.</text>
</comment>
<evidence type="ECO:0000313" key="5">
    <source>
        <dbReference type="Proteomes" id="UP000565711"/>
    </source>
</evidence>
<dbReference type="PANTHER" id="PTHR45527">
    <property type="entry name" value="NONRIBOSOMAL PEPTIDE SYNTHETASE"/>
    <property type="match status" value="1"/>
</dbReference>
<dbReference type="AlphaFoldDB" id="A0A846Y1Z5"/>
<dbReference type="GO" id="GO:0003824">
    <property type="term" value="F:catalytic activity"/>
    <property type="evidence" value="ECO:0007669"/>
    <property type="project" value="InterPro"/>
</dbReference>
<dbReference type="InterPro" id="IPR001242">
    <property type="entry name" value="Condensation_dom"/>
</dbReference>
<proteinExistence type="predicted"/>
<dbReference type="InterPro" id="IPR000873">
    <property type="entry name" value="AMP-dep_synth/lig_dom"/>
</dbReference>
<reference evidence="4 5" key="1">
    <citation type="submission" date="2020-04" db="EMBL/GenBank/DDBJ databases">
        <title>MicrobeNet Type strains.</title>
        <authorList>
            <person name="Nicholson A.C."/>
        </authorList>
    </citation>
    <scope>NUCLEOTIDE SEQUENCE [LARGE SCALE GENOMIC DNA]</scope>
    <source>
        <strain evidence="4 5">JCM 12354</strain>
    </source>
</reference>
<dbReference type="SUPFAM" id="SSF56801">
    <property type="entry name" value="Acetyl-CoA synthetase-like"/>
    <property type="match status" value="1"/>
</dbReference>
<evidence type="ECO:0000259" key="3">
    <source>
        <dbReference type="Pfam" id="PF00668"/>
    </source>
</evidence>
<dbReference type="Gene3D" id="3.30.559.30">
    <property type="entry name" value="Nonribosomal peptide synthetase, condensation domain"/>
    <property type="match status" value="1"/>
</dbReference>
<gene>
    <name evidence="4" type="ORF">HGA08_18465</name>
</gene>
<sequence length="857" mass="92169">MTRVADPATRLNTGDIADRPLSEAQLRWWVAQQLNPGLPHTVAMYLDLTGPLRIEPLREAAAMAAWDLQSPHIRFRIRAGGPRQYLDPEAFDTLRVVDLAGTADPIRTASEQMANDYGTPLDLLRDRLSTAVVYRLEPQRHLLYLRSHHIVLDGVGAAAVLRRTAELYADRIGADPVGPVTREPLSIGDLVADEAAYRDSDSARADAEYWREQLAELPSCTGLSGTTAPAEPTPHRIGGPVPETTARRLAQARARTGAGFTELTIAAFAGYLAAMTGRDDAVVALPLAVRPTAALRHSAGSLSNVVPLRLRGVGEATVSELIDQVRLGLIGALRHQRYRGPDPRPGRRENRVPGSGFGPVVNVLGFGEPLRLGSVTGQAVLLAQGPVEDLLISAYQLGADEHSARVDMLANPALYSRATLAWHHEHFLTYLHDFLGAAPDQVISGLSPRDIVVVPPRRVTAGARTLPELLRRAVDADPDAIAVVDGDRRWTYREWDEWGARWARELLEHGVGPGDSVPVALPRSAESVLALWAIAMTGAAFDPIDPSGPSVAPLSGSQARVGITSSAVRSGLPDGPEWVVLDSPECVARVAGRSGAAVASGERIRRLRPDHPAYVVPLSASRRRSRAVVVTHRGLADLTRHIVDTYAVRADSRVLHAHTSSFDAHLLELLAAFAAGARLIVEPPAVVAGAELRDLLRERGITHLLSTPAILATLQPCELPRLRVVVVGGEVCPPHLARRWRGCVRLFNSYGPSETTVMATQCEVREDDGAVPIGTTLPGVRALVLDERLLPVPPGRLGELYLGGDGVAQGYRGDPAATAAHFVADPQNPGRRCYRTGDLVRIDPAGVAQFLGRRGAR</sequence>
<accession>A0A846Y1Z5</accession>
<dbReference type="GO" id="GO:0008610">
    <property type="term" value="P:lipid biosynthetic process"/>
    <property type="evidence" value="ECO:0007669"/>
    <property type="project" value="UniProtKB-ARBA"/>
</dbReference>
<evidence type="ECO:0000256" key="1">
    <source>
        <dbReference type="SAM" id="MobiDB-lite"/>
    </source>
</evidence>
<dbReference type="UniPathway" id="UPA00011"/>
<dbReference type="RefSeq" id="WP_168436144.1">
    <property type="nucleotide sequence ID" value="NZ_JAAXOP010000010.1"/>
</dbReference>
<keyword evidence="5" id="KW-1185">Reference proteome</keyword>
<dbReference type="Gene3D" id="3.30.559.10">
    <property type="entry name" value="Chloramphenicol acetyltransferase-like domain"/>
    <property type="match status" value="1"/>
</dbReference>
<dbReference type="GO" id="GO:0031177">
    <property type="term" value="F:phosphopantetheine binding"/>
    <property type="evidence" value="ECO:0007669"/>
    <property type="project" value="TreeGrafter"/>
</dbReference>
<evidence type="ECO:0000313" key="4">
    <source>
        <dbReference type="EMBL" id="NKY52205.1"/>
    </source>
</evidence>
<feature type="domain" description="AMP-dependent synthetase/ligase" evidence="2">
    <location>
        <begin position="471"/>
        <end position="811"/>
    </location>
</feature>
<protein>
    <submittedName>
        <fullName evidence="4">AMP-binding protein</fullName>
    </submittedName>
</protein>
<feature type="region of interest" description="Disordered" evidence="1">
    <location>
        <begin position="221"/>
        <end position="242"/>
    </location>
</feature>
<dbReference type="Pfam" id="PF00501">
    <property type="entry name" value="AMP-binding"/>
    <property type="match status" value="1"/>
</dbReference>
<dbReference type="EMBL" id="JAAXOP010000010">
    <property type="protein sequence ID" value="NKY52205.1"/>
    <property type="molecule type" value="Genomic_DNA"/>
</dbReference>
<dbReference type="PANTHER" id="PTHR45527:SF1">
    <property type="entry name" value="FATTY ACID SYNTHASE"/>
    <property type="match status" value="1"/>
</dbReference>
<evidence type="ECO:0000259" key="2">
    <source>
        <dbReference type="Pfam" id="PF00501"/>
    </source>
</evidence>
<dbReference type="InterPro" id="IPR023213">
    <property type="entry name" value="CAT-like_dom_sf"/>
</dbReference>
<dbReference type="InterPro" id="IPR042099">
    <property type="entry name" value="ANL_N_sf"/>
</dbReference>
<organism evidence="4 5">
    <name type="scientific">Nocardia vermiculata</name>
    <dbReference type="NCBI Taxonomy" id="257274"/>
    <lineage>
        <taxon>Bacteria</taxon>
        <taxon>Bacillati</taxon>
        <taxon>Actinomycetota</taxon>
        <taxon>Actinomycetes</taxon>
        <taxon>Mycobacteriales</taxon>
        <taxon>Nocardiaceae</taxon>
        <taxon>Nocardia</taxon>
    </lineage>
</organism>
<dbReference type="Pfam" id="PF00668">
    <property type="entry name" value="Condensation"/>
    <property type="match status" value="1"/>
</dbReference>
<feature type="domain" description="Condensation" evidence="3">
    <location>
        <begin position="20"/>
        <end position="338"/>
    </location>
</feature>